<dbReference type="AlphaFoldDB" id="A0A8H9DAU5"/>
<sequence>MIHRLLPGPVLLLIVLALLTFWLDQAIQQPRLREDPSLDDQPDYIIEHLSGVQIDHHKVIRHFFSAETMSHFPLGDKTHFEQVALVSFQPNEPVVRVNADRAEMTDGSHDIFLSGNVFVSREKEADDDDKVTMATQFLHLVPDSEIAKTDQPVTVIRRNTIVNAVGMELNHRTGQINLKSRVKASDDKKRETR</sequence>
<name>A0A8H9DAU5_9PROT</name>
<reference evidence="6" key="1">
    <citation type="submission" date="2021-02" db="EMBL/GenBank/DDBJ databases">
        <authorList>
            <person name="Han P."/>
        </authorList>
    </citation>
    <scope>NUCLEOTIDE SEQUENCE</scope>
    <source>
        <strain evidence="6">Nitrosomonas nitrosa 18-3D</strain>
    </source>
</reference>
<comment type="caution">
    <text evidence="6">The sequence shown here is derived from an EMBL/GenBank/DDBJ whole genome shotgun (WGS) entry which is preliminary data.</text>
</comment>
<dbReference type="RefSeq" id="WP_204799498.1">
    <property type="nucleotide sequence ID" value="NZ_CAJNAP010000007.1"/>
</dbReference>
<dbReference type="Pfam" id="PF06835">
    <property type="entry name" value="LptC"/>
    <property type="match status" value="1"/>
</dbReference>
<evidence type="ECO:0000256" key="2">
    <source>
        <dbReference type="ARBA" id="ARBA00022519"/>
    </source>
</evidence>
<dbReference type="PANTHER" id="PTHR37481:SF1">
    <property type="entry name" value="LIPOPOLYSACCHARIDE EXPORT SYSTEM PROTEIN LPTC"/>
    <property type="match status" value="1"/>
</dbReference>
<gene>
    <name evidence="6" type="ORF">NMYAN_150046</name>
</gene>
<keyword evidence="5" id="KW-0472">Membrane</keyword>
<keyword evidence="2" id="KW-0997">Cell inner membrane</keyword>
<dbReference type="EMBL" id="CAJNAP010000007">
    <property type="protein sequence ID" value="CAE6497035.1"/>
    <property type="molecule type" value="Genomic_DNA"/>
</dbReference>
<dbReference type="GO" id="GO:0030288">
    <property type="term" value="C:outer membrane-bounded periplasmic space"/>
    <property type="evidence" value="ECO:0007669"/>
    <property type="project" value="TreeGrafter"/>
</dbReference>
<evidence type="ECO:0000256" key="5">
    <source>
        <dbReference type="ARBA" id="ARBA00023136"/>
    </source>
</evidence>
<keyword evidence="4" id="KW-1133">Transmembrane helix</keyword>
<dbReference type="Gene3D" id="2.60.450.10">
    <property type="entry name" value="Lipopolysaccharide (LPS) transport protein A like domain"/>
    <property type="match status" value="1"/>
</dbReference>
<organism evidence="6 7">
    <name type="scientific">Nitrosomonas nitrosa</name>
    <dbReference type="NCBI Taxonomy" id="52442"/>
    <lineage>
        <taxon>Bacteria</taxon>
        <taxon>Pseudomonadati</taxon>
        <taxon>Pseudomonadota</taxon>
        <taxon>Betaproteobacteria</taxon>
        <taxon>Nitrosomonadales</taxon>
        <taxon>Nitrosomonadaceae</taxon>
        <taxon>Nitrosomonas</taxon>
    </lineage>
</organism>
<dbReference type="GO" id="GO:0015221">
    <property type="term" value="F:lipopolysaccharide transmembrane transporter activity"/>
    <property type="evidence" value="ECO:0007669"/>
    <property type="project" value="InterPro"/>
</dbReference>
<dbReference type="InterPro" id="IPR052363">
    <property type="entry name" value="LPS_export_LptC"/>
</dbReference>
<dbReference type="NCBIfam" id="TIGR04409">
    <property type="entry name" value="LptC_YrbK"/>
    <property type="match status" value="1"/>
</dbReference>
<evidence type="ECO:0000256" key="1">
    <source>
        <dbReference type="ARBA" id="ARBA00022475"/>
    </source>
</evidence>
<evidence type="ECO:0000256" key="3">
    <source>
        <dbReference type="ARBA" id="ARBA00022692"/>
    </source>
</evidence>
<dbReference type="Proteomes" id="UP000601736">
    <property type="component" value="Unassembled WGS sequence"/>
</dbReference>
<dbReference type="InterPro" id="IPR026265">
    <property type="entry name" value="LptC"/>
</dbReference>
<dbReference type="GO" id="GO:0005886">
    <property type="term" value="C:plasma membrane"/>
    <property type="evidence" value="ECO:0007669"/>
    <property type="project" value="InterPro"/>
</dbReference>
<dbReference type="GO" id="GO:0017089">
    <property type="term" value="F:glycolipid transfer activity"/>
    <property type="evidence" value="ECO:0007669"/>
    <property type="project" value="TreeGrafter"/>
</dbReference>
<proteinExistence type="predicted"/>
<evidence type="ECO:0000256" key="4">
    <source>
        <dbReference type="ARBA" id="ARBA00022989"/>
    </source>
</evidence>
<dbReference type="InterPro" id="IPR010664">
    <property type="entry name" value="LipoPS_assembly_LptC-rel"/>
</dbReference>
<evidence type="ECO:0000313" key="6">
    <source>
        <dbReference type="EMBL" id="CAE6497035.1"/>
    </source>
</evidence>
<dbReference type="PANTHER" id="PTHR37481">
    <property type="entry name" value="LIPOPOLYSACCHARIDE EXPORT SYSTEM PROTEIN LPTC"/>
    <property type="match status" value="1"/>
</dbReference>
<keyword evidence="3" id="KW-0812">Transmembrane</keyword>
<evidence type="ECO:0000313" key="7">
    <source>
        <dbReference type="Proteomes" id="UP000601736"/>
    </source>
</evidence>
<protein>
    <submittedName>
        <fullName evidence="6">Lipopolysaccharide export system protein LptC</fullName>
    </submittedName>
</protein>
<keyword evidence="1" id="KW-1003">Cell membrane</keyword>
<accession>A0A8H9DAU5</accession>